<comment type="caution">
    <text evidence="2">The sequence shown here is derived from an EMBL/GenBank/DDBJ whole genome shotgun (WGS) entry which is preliminary data.</text>
</comment>
<gene>
    <name evidence="2" type="ORF">FQV27_07580</name>
</gene>
<name>A0A5C6S6K1_9RHOB</name>
<dbReference type="PROSITE" id="PS51257">
    <property type="entry name" value="PROKAR_LIPOPROTEIN"/>
    <property type="match status" value="1"/>
</dbReference>
<protein>
    <recommendedName>
        <fullName evidence="4">Lipoprotein</fullName>
    </recommendedName>
</protein>
<organism evidence="2 3">
    <name type="scientific">Paracoccus aurantiacus</name>
    <dbReference type="NCBI Taxonomy" id="2599412"/>
    <lineage>
        <taxon>Bacteria</taxon>
        <taxon>Pseudomonadati</taxon>
        <taxon>Pseudomonadota</taxon>
        <taxon>Alphaproteobacteria</taxon>
        <taxon>Rhodobacterales</taxon>
        <taxon>Paracoccaceae</taxon>
        <taxon>Paracoccus</taxon>
    </lineage>
</organism>
<dbReference type="EMBL" id="VOPL01000002">
    <property type="protein sequence ID" value="TXB69957.1"/>
    <property type="molecule type" value="Genomic_DNA"/>
</dbReference>
<keyword evidence="3" id="KW-1185">Reference proteome</keyword>
<evidence type="ECO:0000313" key="3">
    <source>
        <dbReference type="Proteomes" id="UP000321562"/>
    </source>
</evidence>
<reference evidence="2 3" key="1">
    <citation type="submission" date="2019-08" db="EMBL/GenBank/DDBJ databases">
        <authorList>
            <person name="Ye J."/>
        </authorList>
    </citation>
    <scope>NUCLEOTIDE SEQUENCE [LARGE SCALE GENOMIC DNA]</scope>
    <source>
        <strain evidence="2 3">TK008</strain>
    </source>
</reference>
<dbReference type="Proteomes" id="UP000321562">
    <property type="component" value="Unassembled WGS sequence"/>
</dbReference>
<evidence type="ECO:0000256" key="1">
    <source>
        <dbReference type="SAM" id="SignalP"/>
    </source>
</evidence>
<proteinExistence type="predicted"/>
<dbReference type="OrthoDB" id="7868444at2"/>
<dbReference type="AlphaFoldDB" id="A0A5C6S6K1"/>
<keyword evidence="1" id="KW-0732">Signal</keyword>
<accession>A0A5C6S6K1</accession>
<feature type="signal peptide" evidence="1">
    <location>
        <begin position="1"/>
        <end position="20"/>
    </location>
</feature>
<sequence>MALKQLLAACAATASLSACAIPASQAVPDEIFLLNDRLTVIFSNGVQCRVEEISQNLAGDLSGCPVPAQYRVTIDRPSYLGNVVTEPYAEVSLTTSDGKTYQFKRPRLRQDDDND</sequence>
<feature type="chain" id="PRO_5023142089" description="Lipoprotein" evidence="1">
    <location>
        <begin position="21"/>
        <end position="115"/>
    </location>
</feature>
<evidence type="ECO:0008006" key="4">
    <source>
        <dbReference type="Google" id="ProtNLM"/>
    </source>
</evidence>
<evidence type="ECO:0000313" key="2">
    <source>
        <dbReference type="EMBL" id="TXB69957.1"/>
    </source>
</evidence>
<dbReference type="RefSeq" id="WP_147097248.1">
    <property type="nucleotide sequence ID" value="NZ_JBHUFH010000001.1"/>
</dbReference>